<reference evidence="2 3" key="1">
    <citation type="journal article" date="2010" name="Nature">
        <title>Perigord black truffle genome uncovers evolutionary origins and mechanisms of symbiosis.</title>
        <authorList>
            <person name="Martin F."/>
            <person name="Kohler A."/>
            <person name="Murat C."/>
            <person name="Balestrini R."/>
            <person name="Coutinho P.M."/>
            <person name="Jaillon O."/>
            <person name="Montanini B."/>
            <person name="Morin E."/>
            <person name="Noel B."/>
            <person name="Percudani R."/>
            <person name="Porcel B."/>
            <person name="Rubini A."/>
            <person name="Amicucci A."/>
            <person name="Amselem J."/>
            <person name="Anthouard V."/>
            <person name="Arcioni S."/>
            <person name="Artiguenave F."/>
            <person name="Aury J.M."/>
            <person name="Ballario P."/>
            <person name="Bolchi A."/>
            <person name="Brenna A."/>
            <person name="Brun A."/>
            <person name="Buee M."/>
            <person name="Cantarel B."/>
            <person name="Chevalier G."/>
            <person name="Couloux A."/>
            <person name="Da Silva C."/>
            <person name="Denoeud F."/>
            <person name="Duplessis S."/>
            <person name="Ghignone S."/>
            <person name="Hilselberger B."/>
            <person name="Iotti M."/>
            <person name="Marcais B."/>
            <person name="Mello A."/>
            <person name="Miranda M."/>
            <person name="Pacioni G."/>
            <person name="Quesneville H."/>
            <person name="Riccioni C."/>
            <person name="Ruotolo R."/>
            <person name="Splivallo R."/>
            <person name="Stocchi V."/>
            <person name="Tisserant E."/>
            <person name="Viscomi A.R."/>
            <person name="Zambonelli A."/>
            <person name="Zampieri E."/>
            <person name="Henrissat B."/>
            <person name="Lebrun M.H."/>
            <person name="Paolocci F."/>
            <person name="Bonfante P."/>
            <person name="Ottonello S."/>
            <person name="Wincker P."/>
        </authorList>
    </citation>
    <scope>NUCLEOTIDE SEQUENCE [LARGE SCALE GENOMIC DNA]</scope>
    <source>
        <strain evidence="2 3">Mel28</strain>
    </source>
</reference>
<evidence type="ECO:0000313" key="2">
    <source>
        <dbReference type="EMBL" id="CAZ85246.1"/>
    </source>
</evidence>
<evidence type="ECO:0000256" key="1">
    <source>
        <dbReference type="SAM" id="Phobius"/>
    </source>
</evidence>
<keyword evidence="3" id="KW-1185">Reference proteome</keyword>
<accession>D5GL53</accession>
<protein>
    <submittedName>
        <fullName evidence="2">(Perigord truffle) hypothetical protein</fullName>
    </submittedName>
</protein>
<organism evidence="2 3">
    <name type="scientific">Tuber melanosporum (strain Mel28)</name>
    <name type="common">Perigord black truffle</name>
    <dbReference type="NCBI Taxonomy" id="656061"/>
    <lineage>
        <taxon>Eukaryota</taxon>
        <taxon>Fungi</taxon>
        <taxon>Dikarya</taxon>
        <taxon>Ascomycota</taxon>
        <taxon>Pezizomycotina</taxon>
        <taxon>Pezizomycetes</taxon>
        <taxon>Pezizales</taxon>
        <taxon>Tuberaceae</taxon>
        <taxon>Tuber</taxon>
    </lineage>
</organism>
<dbReference type="InParanoid" id="D5GL53"/>
<dbReference type="GeneID" id="9185840"/>
<dbReference type="EMBL" id="FN430346">
    <property type="protein sequence ID" value="CAZ85246.1"/>
    <property type="molecule type" value="Genomic_DNA"/>
</dbReference>
<dbReference type="HOGENOM" id="CLU_2741893_0_0_1"/>
<feature type="transmembrane region" description="Helical" evidence="1">
    <location>
        <begin position="7"/>
        <end position="30"/>
    </location>
</feature>
<keyword evidence="1" id="KW-1133">Transmembrane helix</keyword>
<gene>
    <name evidence="2" type="ORF">GSTUM_00010010001</name>
</gene>
<dbReference type="RefSeq" id="XP_002841055.1">
    <property type="nucleotide sequence ID" value="XM_002841009.1"/>
</dbReference>
<sequence length="71" mass="7886">MESSGGMWCMISTFLFSFFLFFSSISIFSISSHTLGIEYDAMLFIPCPGLKTNPPPSFSTLVMFLSAQNNL</sequence>
<proteinExistence type="predicted"/>
<evidence type="ECO:0000313" key="3">
    <source>
        <dbReference type="Proteomes" id="UP000006911"/>
    </source>
</evidence>
<dbReference type="AlphaFoldDB" id="D5GL53"/>
<name>D5GL53_TUBMM</name>
<keyword evidence="1" id="KW-0812">Transmembrane</keyword>
<keyword evidence="1" id="KW-0472">Membrane</keyword>
<dbReference type="KEGG" id="tml:GSTUM_00010010001"/>
<dbReference type="Proteomes" id="UP000006911">
    <property type="component" value="Unassembled WGS sequence"/>
</dbReference>